<dbReference type="Proteomes" id="UP000008536">
    <property type="component" value="Chromosome A"/>
</dbReference>
<dbReference type="NCBIfam" id="TIGR01549">
    <property type="entry name" value="HAD-SF-IA-v1"/>
    <property type="match status" value="1"/>
</dbReference>
<dbReference type="GO" id="GO:0016791">
    <property type="term" value="F:phosphatase activity"/>
    <property type="evidence" value="ECO:0007669"/>
    <property type="project" value="UniProtKB-ARBA"/>
</dbReference>
<dbReference type="AlphaFoldDB" id="C5DQ55"/>
<reference evidence="1 2" key="1">
    <citation type="journal article" date="2009" name="Genome Res.">
        <title>Comparative genomics of protoploid Saccharomycetaceae.</title>
        <authorList>
            <consortium name="The Genolevures Consortium"/>
            <person name="Souciet J.-L."/>
            <person name="Dujon B."/>
            <person name="Gaillardin C."/>
            <person name="Johnston M."/>
            <person name="Baret P.V."/>
            <person name="Cliften P."/>
            <person name="Sherman D.J."/>
            <person name="Weissenbach J."/>
            <person name="Westhof E."/>
            <person name="Wincker P."/>
            <person name="Jubin C."/>
            <person name="Poulain J."/>
            <person name="Barbe V."/>
            <person name="Segurens B."/>
            <person name="Artiguenave F."/>
            <person name="Anthouard V."/>
            <person name="Vacherie B."/>
            <person name="Val M.-E."/>
            <person name="Fulton R.S."/>
            <person name="Minx P."/>
            <person name="Wilson R."/>
            <person name="Durrens P."/>
            <person name="Jean G."/>
            <person name="Marck C."/>
            <person name="Martin T."/>
            <person name="Nikolski M."/>
            <person name="Rolland T."/>
            <person name="Seret M.-L."/>
            <person name="Casaregola S."/>
            <person name="Despons L."/>
            <person name="Fairhead C."/>
            <person name="Fischer G."/>
            <person name="Lafontaine I."/>
            <person name="Leh V."/>
            <person name="Lemaire M."/>
            <person name="de Montigny J."/>
            <person name="Neuveglise C."/>
            <person name="Thierry A."/>
            <person name="Blanc-Lenfle I."/>
            <person name="Bleykasten C."/>
            <person name="Diffels J."/>
            <person name="Fritsch E."/>
            <person name="Frangeul L."/>
            <person name="Goeffon A."/>
            <person name="Jauniaux N."/>
            <person name="Kachouri-Lafond R."/>
            <person name="Payen C."/>
            <person name="Potier S."/>
            <person name="Pribylova L."/>
            <person name="Ozanne C."/>
            <person name="Richard G.-F."/>
            <person name="Sacerdot C."/>
            <person name="Straub M.-L."/>
            <person name="Talla E."/>
        </authorList>
    </citation>
    <scope>NUCLEOTIDE SEQUENCE [LARGE SCALE GENOMIC DNA]</scope>
    <source>
        <strain evidence="1 2">ATCC 2623 / CBS 732 / BCRC 21506 / NBRC 1130 / NCYC 568 / NRRL Y-229</strain>
    </source>
</reference>
<proteinExistence type="predicted"/>
<dbReference type="FunCoup" id="C5DQ55">
    <property type="interactions" value="162"/>
</dbReference>
<dbReference type="InterPro" id="IPR051828">
    <property type="entry name" value="HAD-like_hydrolase_domain"/>
</dbReference>
<name>C5DQ55_ZYGRC</name>
<dbReference type="InterPro" id="IPR036412">
    <property type="entry name" value="HAD-like_sf"/>
</dbReference>
<dbReference type="InParanoid" id="C5DQ55"/>
<dbReference type="NCBIfam" id="TIGR02252">
    <property type="entry name" value="DREG-2"/>
    <property type="match status" value="1"/>
</dbReference>
<sequence>MMMINRIYSCQRNTQRSMTWPKRIPIISWTSKLKPPVPKVITFDAYNTLYSTTLPVMEQYGLVGKKYGIEADPQQLTQNFVTVFKELKSQHPNYGKTTRISANDWWCLLIQGVFQPLSPPREMVDEILTRFEGSGAYEVLPDVKSFLQKVKSQYPDVIMGIVSNTDPVMYTLLKNIGLYEYFQGHIYLSYDLEVKKPGKEIFERALEDIVSKNPELKRISNLASRCWHIGDEEVNDMLAASNVGWNGILLDRVNKYGYLSESFDKVQRTEHHLSIDKIDGNSEEVYRQSISQTDIVQASERTFIASNFESLKRMLL</sequence>
<dbReference type="Gene3D" id="3.40.50.1000">
    <property type="entry name" value="HAD superfamily/HAD-like"/>
    <property type="match status" value="1"/>
</dbReference>
<dbReference type="InterPro" id="IPR044924">
    <property type="entry name" value="HAD-SF_hydro_IA_REG-2-like_cap"/>
</dbReference>
<dbReference type="GO" id="GO:0005634">
    <property type="term" value="C:nucleus"/>
    <property type="evidence" value="ECO:0007669"/>
    <property type="project" value="TreeGrafter"/>
</dbReference>
<evidence type="ECO:0000313" key="1">
    <source>
        <dbReference type="EMBL" id="CAR25816.1"/>
    </source>
</evidence>
<dbReference type="PANTHER" id="PTHR46191:SF2">
    <property type="entry name" value="HALOACID DEHALOGENASE-LIKE HYDROLASE DOMAIN-CONTAINING PROTEIN 3"/>
    <property type="match status" value="1"/>
</dbReference>
<dbReference type="STRING" id="559307.C5DQ55"/>
<dbReference type="PANTHER" id="PTHR46191">
    <property type="match status" value="1"/>
</dbReference>
<keyword evidence="2" id="KW-1185">Reference proteome</keyword>
<dbReference type="HOGENOM" id="CLU_045011_8_0_1"/>
<protein>
    <submittedName>
        <fullName evidence="1">ZYRO0A08778p</fullName>
    </submittedName>
</protein>
<dbReference type="InterPro" id="IPR006439">
    <property type="entry name" value="HAD-SF_hydro_IA"/>
</dbReference>
<gene>
    <name evidence="1" type="ordered locus">ZYRO0A08778g</name>
</gene>
<dbReference type="KEGG" id="zro:ZYRO0A08778g"/>
<dbReference type="SUPFAM" id="SSF56784">
    <property type="entry name" value="HAD-like"/>
    <property type="match status" value="1"/>
</dbReference>
<organism evidence="1 2">
    <name type="scientific">Zygosaccharomyces rouxii (strain ATCC 2623 / CBS 732 / NBRC 1130 / NCYC 568 / NRRL Y-229)</name>
    <dbReference type="NCBI Taxonomy" id="559307"/>
    <lineage>
        <taxon>Eukaryota</taxon>
        <taxon>Fungi</taxon>
        <taxon>Dikarya</taxon>
        <taxon>Ascomycota</taxon>
        <taxon>Saccharomycotina</taxon>
        <taxon>Saccharomycetes</taxon>
        <taxon>Saccharomycetales</taxon>
        <taxon>Saccharomycetaceae</taxon>
        <taxon>Zygosaccharomyces</taxon>
    </lineage>
</organism>
<dbReference type="SFLD" id="SFLDS00003">
    <property type="entry name" value="Haloacid_Dehalogenase"/>
    <property type="match status" value="1"/>
</dbReference>
<evidence type="ECO:0000313" key="2">
    <source>
        <dbReference type="Proteomes" id="UP000008536"/>
    </source>
</evidence>
<dbReference type="InterPro" id="IPR023214">
    <property type="entry name" value="HAD_sf"/>
</dbReference>
<dbReference type="InterPro" id="IPR011949">
    <property type="entry name" value="HAD-SF_hydro_IA_REG-2-like"/>
</dbReference>
<accession>C5DQ55</accession>
<dbReference type="Gene3D" id="1.10.150.720">
    <property type="entry name" value="Haloacid dehalogenase-like hydrolase"/>
    <property type="match status" value="1"/>
</dbReference>
<dbReference type="SFLD" id="SFLDG01129">
    <property type="entry name" value="C1.5:_HAD__Beta-PGM__Phosphata"/>
    <property type="match status" value="1"/>
</dbReference>
<dbReference type="EMBL" id="CU928173">
    <property type="protein sequence ID" value="CAR25816.1"/>
    <property type="molecule type" value="Genomic_DNA"/>
</dbReference>
<dbReference type="Pfam" id="PF00702">
    <property type="entry name" value="Hydrolase"/>
    <property type="match status" value="1"/>
</dbReference>